<dbReference type="Proteomes" id="UP001151760">
    <property type="component" value="Unassembled WGS sequence"/>
</dbReference>
<proteinExistence type="predicted"/>
<evidence type="ECO:0000313" key="3">
    <source>
        <dbReference type="Proteomes" id="UP001151760"/>
    </source>
</evidence>
<keyword evidence="3" id="KW-1185">Reference proteome</keyword>
<feature type="compositionally biased region" description="Basic and acidic residues" evidence="1">
    <location>
        <begin position="301"/>
        <end position="329"/>
    </location>
</feature>
<reference evidence="2" key="1">
    <citation type="journal article" date="2022" name="Int. J. Mol. Sci.">
        <title>Draft Genome of Tanacetum Coccineum: Genomic Comparison of Closely Related Tanacetum-Family Plants.</title>
        <authorList>
            <person name="Yamashiro T."/>
            <person name="Shiraishi A."/>
            <person name="Nakayama K."/>
            <person name="Satake H."/>
        </authorList>
    </citation>
    <scope>NUCLEOTIDE SEQUENCE</scope>
</reference>
<gene>
    <name evidence="2" type="ORF">Tco_0924431</name>
</gene>
<reference evidence="2" key="2">
    <citation type="submission" date="2022-01" db="EMBL/GenBank/DDBJ databases">
        <authorList>
            <person name="Yamashiro T."/>
            <person name="Shiraishi A."/>
            <person name="Satake H."/>
            <person name="Nakayama K."/>
        </authorList>
    </citation>
    <scope>NUCLEOTIDE SEQUENCE</scope>
</reference>
<accession>A0ABQ5D598</accession>
<feature type="region of interest" description="Disordered" evidence="1">
    <location>
        <begin position="295"/>
        <end position="329"/>
    </location>
</feature>
<protein>
    <submittedName>
        <fullName evidence="2">Uncharacterized protein</fullName>
    </submittedName>
</protein>
<name>A0ABQ5D598_9ASTR</name>
<evidence type="ECO:0000256" key="1">
    <source>
        <dbReference type="SAM" id="MobiDB-lite"/>
    </source>
</evidence>
<sequence>MSLRSVKLITAFSSLMKAMRLNSRNCLPISSMHFWRGHKLPVIIAKELDVEEKFRTLVKSDRKSTSELSLEHFLTSQGRKTVVVNEEYSSIPTRLVTGWTSVHSTIMNLRKSILDCSKLGTFHLSLCALATARISPSGAVLGTLHEKNFRPIHYASKTWIEAQTNFTSTEKNIAIVYCFREIVEGFPPMNLTSKFIDTNGAEIPRSRFICPDWKTRMEKVNDPKEINESFPLETLNMEVVIINKKDRDEKENQAKFDPKNEQWNGNYMCKIKAQSKNSKNAKAYGGLRLLGRFVLSPGNTSHEHSRRGDSLRKEEENKPKRKISELLLS</sequence>
<comment type="caution">
    <text evidence="2">The sequence shown here is derived from an EMBL/GenBank/DDBJ whole genome shotgun (WGS) entry which is preliminary data.</text>
</comment>
<dbReference type="EMBL" id="BQNB010014926">
    <property type="protein sequence ID" value="GJT34012.1"/>
    <property type="molecule type" value="Genomic_DNA"/>
</dbReference>
<evidence type="ECO:0000313" key="2">
    <source>
        <dbReference type="EMBL" id="GJT34012.1"/>
    </source>
</evidence>
<organism evidence="2 3">
    <name type="scientific">Tanacetum coccineum</name>
    <dbReference type="NCBI Taxonomy" id="301880"/>
    <lineage>
        <taxon>Eukaryota</taxon>
        <taxon>Viridiplantae</taxon>
        <taxon>Streptophyta</taxon>
        <taxon>Embryophyta</taxon>
        <taxon>Tracheophyta</taxon>
        <taxon>Spermatophyta</taxon>
        <taxon>Magnoliopsida</taxon>
        <taxon>eudicotyledons</taxon>
        <taxon>Gunneridae</taxon>
        <taxon>Pentapetalae</taxon>
        <taxon>asterids</taxon>
        <taxon>campanulids</taxon>
        <taxon>Asterales</taxon>
        <taxon>Asteraceae</taxon>
        <taxon>Asteroideae</taxon>
        <taxon>Anthemideae</taxon>
        <taxon>Anthemidinae</taxon>
        <taxon>Tanacetum</taxon>
    </lineage>
</organism>